<name>A0A3P3U002_9BACL</name>
<dbReference type="PANTHER" id="PTHR43649">
    <property type="entry name" value="ARABINOSE-BINDING PROTEIN-RELATED"/>
    <property type="match status" value="1"/>
</dbReference>
<proteinExistence type="predicted"/>
<dbReference type="Proteomes" id="UP000267017">
    <property type="component" value="Unassembled WGS sequence"/>
</dbReference>
<keyword evidence="8" id="KW-1185">Reference proteome</keyword>
<gene>
    <name evidence="7" type="ORF">EHV15_11165</name>
</gene>
<dbReference type="PANTHER" id="PTHR43649:SF33">
    <property type="entry name" value="POLYGALACTURONAN_RHAMNOGALACTURONAN-BINDING PROTEIN YTCQ"/>
    <property type="match status" value="1"/>
</dbReference>
<evidence type="ECO:0000256" key="5">
    <source>
        <dbReference type="ARBA" id="ARBA00023288"/>
    </source>
</evidence>
<dbReference type="PROSITE" id="PS51257">
    <property type="entry name" value="PROKAR_LIPOPROTEIN"/>
    <property type="match status" value="1"/>
</dbReference>
<accession>A0A3P3U002</accession>
<evidence type="ECO:0000256" key="6">
    <source>
        <dbReference type="SAM" id="SignalP"/>
    </source>
</evidence>
<sequence length="516" mass="56716">MKSAKRIGFGALAALLLAGMLAGCGGGDGGNPALGANGPQGAKEGNGAGSPVKLEVAQISWGTTPPADDFIKKALNEELNASLEMTLVGDQGDYENQINVRAASNNLPDLFMVTGKPQLQKLVESGSLLDLSEYLDKMPEYKNFTGEDVLKKGSIGGKQYALPKAGQALSYTYWIRKDWLDRLNLSMPTTVDELFDVAKAFTEQDPDGNGKPDTFGLSGTNFDAFEPIFGAYGITNIMDTSQFYVRDGKVANTFYQPEMKEALTTIKRFLDAGVVDPEVVNNKGTMAKDKAFQGKVGIIHTEWAQVMKPADVEAWKGANPDAEWIQLPPPVGPDGQKFGKSINIGASGGLWVVPKRLENEPEKLSKVLELFNYTSTPEGNRLVQFGIENTHYTLDGDKVTITDKGREEASFTWLYQFSGRPETEYLKTKFADLVEYIDFEASIPRIETLDGFVQSPAGYNPADANRFIEEEMIKFVYGKNKLEDYDKFLQTLEKTFNYKTYVDSAIEQLNGLGYGQ</sequence>
<evidence type="ECO:0000256" key="1">
    <source>
        <dbReference type="ARBA" id="ARBA00022475"/>
    </source>
</evidence>
<evidence type="ECO:0000313" key="7">
    <source>
        <dbReference type="EMBL" id="RRJ63420.1"/>
    </source>
</evidence>
<evidence type="ECO:0000256" key="2">
    <source>
        <dbReference type="ARBA" id="ARBA00022729"/>
    </source>
</evidence>
<comment type="caution">
    <text evidence="7">The sequence shown here is derived from an EMBL/GenBank/DDBJ whole genome shotgun (WGS) entry which is preliminary data.</text>
</comment>
<keyword evidence="4" id="KW-0564">Palmitate</keyword>
<dbReference type="RefSeq" id="WP_128631257.1">
    <property type="nucleotide sequence ID" value="NZ_RRCN01000001.1"/>
</dbReference>
<dbReference type="EMBL" id="RRCN01000001">
    <property type="protein sequence ID" value="RRJ63420.1"/>
    <property type="molecule type" value="Genomic_DNA"/>
</dbReference>
<evidence type="ECO:0000256" key="3">
    <source>
        <dbReference type="ARBA" id="ARBA00023136"/>
    </source>
</evidence>
<keyword evidence="2 6" id="KW-0732">Signal</keyword>
<dbReference type="SUPFAM" id="SSF53850">
    <property type="entry name" value="Periplasmic binding protein-like II"/>
    <property type="match status" value="1"/>
</dbReference>
<protein>
    <submittedName>
        <fullName evidence="7">Extracellular solute-binding protein</fullName>
    </submittedName>
</protein>
<evidence type="ECO:0000256" key="4">
    <source>
        <dbReference type="ARBA" id="ARBA00023139"/>
    </source>
</evidence>
<dbReference type="Pfam" id="PF01547">
    <property type="entry name" value="SBP_bac_1"/>
    <property type="match status" value="1"/>
</dbReference>
<feature type="signal peptide" evidence="6">
    <location>
        <begin position="1"/>
        <end position="22"/>
    </location>
</feature>
<keyword evidence="1" id="KW-1003">Cell membrane</keyword>
<dbReference type="InterPro" id="IPR050490">
    <property type="entry name" value="Bact_solute-bd_prot1"/>
</dbReference>
<dbReference type="InterPro" id="IPR006059">
    <property type="entry name" value="SBP"/>
</dbReference>
<evidence type="ECO:0000313" key="8">
    <source>
        <dbReference type="Proteomes" id="UP000267017"/>
    </source>
</evidence>
<reference evidence="7 8" key="1">
    <citation type="submission" date="2018-11" db="EMBL/GenBank/DDBJ databases">
        <title>Genome sequencing of Paenibacillus sp. KCOM 3021 (= ChDC PVNT-B20).</title>
        <authorList>
            <person name="Kook J.-K."/>
            <person name="Park S.-N."/>
            <person name="Lim Y.K."/>
        </authorList>
    </citation>
    <scope>NUCLEOTIDE SEQUENCE [LARGE SCALE GENOMIC DNA]</scope>
    <source>
        <strain evidence="7 8">KCOM 3021</strain>
    </source>
</reference>
<organism evidence="7 8">
    <name type="scientific">Paenibacillus oralis</name>
    <dbReference type="NCBI Taxonomy" id="2490856"/>
    <lineage>
        <taxon>Bacteria</taxon>
        <taxon>Bacillati</taxon>
        <taxon>Bacillota</taxon>
        <taxon>Bacilli</taxon>
        <taxon>Bacillales</taxon>
        <taxon>Paenibacillaceae</taxon>
        <taxon>Paenibacillus</taxon>
    </lineage>
</organism>
<keyword evidence="3" id="KW-0472">Membrane</keyword>
<keyword evidence="5" id="KW-0449">Lipoprotein</keyword>
<dbReference type="AlphaFoldDB" id="A0A3P3U002"/>
<dbReference type="OrthoDB" id="9787283at2"/>
<feature type="chain" id="PRO_5039004505" evidence="6">
    <location>
        <begin position="23"/>
        <end position="516"/>
    </location>
</feature>
<dbReference type="Gene3D" id="3.40.190.10">
    <property type="entry name" value="Periplasmic binding protein-like II"/>
    <property type="match status" value="2"/>
</dbReference>